<protein>
    <recommendedName>
        <fullName evidence="6">PTS system mannose-specific EIIAB component</fullName>
        <ecNumber evidence="5">2.7.1.191</ecNumber>
    </recommendedName>
    <alternativeName>
        <fullName evidence="18">EIIAB-Man</fullName>
    </alternativeName>
    <alternativeName>
        <fullName evidence="17">EIII-Man</fullName>
    </alternativeName>
</protein>
<dbReference type="PROSITE" id="PS51101">
    <property type="entry name" value="PTS_EIIB_TYPE_4"/>
    <property type="match status" value="1"/>
</dbReference>
<dbReference type="GO" id="GO:0008982">
    <property type="term" value="F:protein-N(PI)-phosphohistidine-sugar phosphotransferase activity"/>
    <property type="evidence" value="ECO:0007669"/>
    <property type="project" value="InterPro"/>
</dbReference>
<evidence type="ECO:0000256" key="9">
    <source>
        <dbReference type="ARBA" id="ARBA00022490"/>
    </source>
</evidence>
<evidence type="ECO:0000256" key="10">
    <source>
        <dbReference type="ARBA" id="ARBA00022553"/>
    </source>
</evidence>
<dbReference type="eggNOG" id="COG2893">
    <property type="taxonomic scope" value="Bacteria"/>
</dbReference>
<evidence type="ECO:0000313" key="21">
    <source>
        <dbReference type="EMBL" id="EHR35072.1"/>
    </source>
</evidence>
<dbReference type="SUPFAM" id="SSF52728">
    <property type="entry name" value="PTS IIb component"/>
    <property type="match status" value="1"/>
</dbReference>
<evidence type="ECO:0000256" key="6">
    <source>
        <dbReference type="ARBA" id="ARBA00021685"/>
    </source>
</evidence>
<dbReference type="PATRIC" id="fig|883114.3.peg.491"/>
<dbReference type="GO" id="GO:0009401">
    <property type="term" value="P:phosphoenolpyruvate-dependent sugar phosphotransferase system"/>
    <property type="evidence" value="ECO:0007669"/>
    <property type="project" value="UniProtKB-KW"/>
</dbReference>
<dbReference type="EC" id="2.7.1.191" evidence="5"/>
<dbReference type="GO" id="GO:0005886">
    <property type="term" value="C:plasma membrane"/>
    <property type="evidence" value="ECO:0007669"/>
    <property type="project" value="UniProtKB-SubCell"/>
</dbReference>
<evidence type="ECO:0000256" key="18">
    <source>
        <dbReference type="ARBA" id="ARBA00032197"/>
    </source>
</evidence>
<gene>
    <name evidence="21" type="ORF">HMPREF9709_00498</name>
</gene>
<keyword evidence="12" id="KW-0808">Transferase</keyword>
<dbReference type="GO" id="GO:0016301">
    <property type="term" value="F:kinase activity"/>
    <property type="evidence" value="ECO:0007669"/>
    <property type="project" value="UniProtKB-KW"/>
</dbReference>
<dbReference type="EMBL" id="AGEI01000013">
    <property type="protein sequence ID" value="EHR35072.1"/>
    <property type="molecule type" value="Genomic_DNA"/>
</dbReference>
<dbReference type="SUPFAM" id="SSF53062">
    <property type="entry name" value="PTS system fructose IIA component-like"/>
    <property type="match status" value="1"/>
</dbReference>
<dbReference type="Gene3D" id="3.40.50.510">
    <property type="entry name" value="Phosphotransferase system, mannose-type IIA component"/>
    <property type="match status" value="1"/>
</dbReference>
<comment type="subcellular location">
    <subcellularLocation>
        <location evidence="2">Cell membrane</location>
    </subcellularLocation>
    <subcellularLocation>
        <location evidence="3">Cytoplasm</location>
    </subcellularLocation>
</comment>
<sequence length="214" mass="23013">MVGIIIASHGSLAEGILQASEMIFGKQDNVAACTLLPSEGPEDIKRKIEEAISSFDSQDEILILADLWGGTPFNQASQVIAGHEDKWAIVAGVNLPMAIASFWKRFAEESAQAIAKNVLGGGKNDVKINPESLVPKVETKAKEVKVVIGSIPEGTAIGDGKFNYVLARIDTRLLHGQVATGWTKSTNPDRIIVVSDKVAQDDLRKNMIMEATHP</sequence>
<dbReference type="eggNOG" id="COG3444">
    <property type="taxonomic scope" value="Bacteria"/>
</dbReference>
<name>H3NMD7_9FIRM</name>
<proteinExistence type="predicted"/>
<organism evidence="21 22">
    <name type="scientific">Helcococcus kunzii ATCC 51366</name>
    <dbReference type="NCBI Taxonomy" id="883114"/>
    <lineage>
        <taxon>Bacteria</taxon>
        <taxon>Bacillati</taxon>
        <taxon>Bacillota</taxon>
        <taxon>Tissierellia</taxon>
        <taxon>Tissierellales</taxon>
        <taxon>Peptoniphilaceae</taxon>
        <taxon>Helcococcus</taxon>
    </lineage>
</organism>
<evidence type="ECO:0000256" key="14">
    <source>
        <dbReference type="ARBA" id="ARBA00022777"/>
    </source>
</evidence>
<dbReference type="NCBIfam" id="TIGR00824">
    <property type="entry name" value="EIIA-man"/>
    <property type="match status" value="1"/>
</dbReference>
<evidence type="ECO:0000256" key="1">
    <source>
        <dbReference type="ARBA" id="ARBA00000514"/>
    </source>
</evidence>
<evidence type="ECO:0000256" key="3">
    <source>
        <dbReference type="ARBA" id="ARBA00004496"/>
    </source>
</evidence>
<keyword evidence="13" id="KW-0598">Phosphotransferase system</keyword>
<comment type="caution">
    <text evidence="21">The sequence shown here is derived from an EMBL/GenBank/DDBJ whole genome shotgun (WGS) entry which is preliminary data.</text>
</comment>
<evidence type="ECO:0000313" key="22">
    <source>
        <dbReference type="Proteomes" id="UP000004191"/>
    </source>
</evidence>
<comment type="function">
    <text evidence="16">The phosphoenolpyruvate-dependent sugar phosphotransferase system (sugar PTS), a major carbohydrate active transport system, catalyzes the phosphorylation of incoming sugar substrates concomitantly with their translocation across the cell membrane. The enzyme II ManXYZ PTS system is involved in mannose transport.</text>
</comment>
<dbReference type="GeneID" id="96998514"/>
<evidence type="ECO:0000256" key="15">
    <source>
        <dbReference type="ARBA" id="ARBA00023136"/>
    </source>
</evidence>
<dbReference type="InterPro" id="IPR033887">
    <property type="entry name" value="PTS_IIA_man"/>
</dbReference>
<dbReference type="InterPro" id="IPR013789">
    <property type="entry name" value="PTS_EIIA_man"/>
</dbReference>
<keyword evidence="9" id="KW-0963">Cytoplasm</keyword>
<evidence type="ECO:0000256" key="13">
    <source>
        <dbReference type="ARBA" id="ARBA00022683"/>
    </source>
</evidence>
<keyword evidence="15" id="KW-0472">Membrane</keyword>
<accession>H3NMD7</accession>
<keyword evidence="10" id="KW-0597">Phosphoprotein</keyword>
<keyword evidence="14" id="KW-0418">Kinase</keyword>
<evidence type="ECO:0000256" key="16">
    <source>
        <dbReference type="ARBA" id="ARBA00023757"/>
    </source>
</evidence>
<dbReference type="Pfam" id="PF03830">
    <property type="entry name" value="PTSIIB_sorb"/>
    <property type="match status" value="1"/>
</dbReference>
<dbReference type="InterPro" id="IPR036662">
    <property type="entry name" value="PTS_EIIA_man-typ_sf"/>
</dbReference>
<dbReference type="STRING" id="883114.HMPREF9709_00498"/>
<comment type="catalytic activity">
    <reaction evidence="1">
        <text>D-mannose(out) + N(pros)-phospho-L-histidyl-[protein] = D-mannose 6-phosphate(in) + L-histidyl-[protein]</text>
        <dbReference type="Rhea" id="RHEA:49232"/>
        <dbReference type="Rhea" id="RHEA-COMP:9745"/>
        <dbReference type="Rhea" id="RHEA-COMP:9746"/>
        <dbReference type="ChEBI" id="CHEBI:4208"/>
        <dbReference type="ChEBI" id="CHEBI:29979"/>
        <dbReference type="ChEBI" id="CHEBI:58735"/>
        <dbReference type="ChEBI" id="CHEBI:64837"/>
        <dbReference type="EC" id="2.7.1.191"/>
    </reaction>
</comment>
<dbReference type="InterPro" id="IPR004720">
    <property type="entry name" value="PTS_IIB_sorbose-sp"/>
</dbReference>
<keyword evidence="22" id="KW-1185">Reference proteome</keyword>
<dbReference type="PANTHER" id="PTHR33799">
    <property type="entry name" value="PTS PERMEASE-RELATED-RELATED"/>
    <property type="match status" value="1"/>
</dbReference>
<dbReference type="InterPro" id="IPR004701">
    <property type="entry name" value="PTS_EIIA_man-typ"/>
</dbReference>
<feature type="domain" description="PTS EIIA type-4" evidence="19">
    <location>
        <begin position="1"/>
        <end position="126"/>
    </location>
</feature>
<evidence type="ECO:0000256" key="12">
    <source>
        <dbReference type="ARBA" id="ARBA00022679"/>
    </source>
</evidence>
<evidence type="ECO:0000256" key="5">
    <source>
        <dbReference type="ARBA" id="ARBA00011929"/>
    </source>
</evidence>
<evidence type="ECO:0000256" key="7">
    <source>
        <dbReference type="ARBA" id="ARBA00022448"/>
    </source>
</evidence>
<dbReference type="AlphaFoldDB" id="H3NMD7"/>
<dbReference type="CDD" id="cd00006">
    <property type="entry name" value="PTS_IIA_man"/>
    <property type="match status" value="1"/>
</dbReference>
<evidence type="ECO:0000256" key="2">
    <source>
        <dbReference type="ARBA" id="ARBA00004236"/>
    </source>
</evidence>
<dbReference type="Pfam" id="PF03610">
    <property type="entry name" value="EIIA-man"/>
    <property type="match status" value="1"/>
</dbReference>
<feature type="domain" description="PTS EIIB type-4" evidence="20">
    <location>
        <begin position="160"/>
        <end position="214"/>
    </location>
</feature>
<dbReference type="Proteomes" id="UP000004191">
    <property type="component" value="Unassembled WGS sequence"/>
</dbReference>
<dbReference type="InterPro" id="IPR051471">
    <property type="entry name" value="Bacterial_PTS_sugar_comp"/>
</dbReference>
<evidence type="ECO:0000256" key="11">
    <source>
        <dbReference type="ARBA" id="ARBA00022597"/>
    </source>
</evidence>
<dbReference type="PROSITE" id="PS51096">
    <property type="entry name" value="PTS_EIIA_TYPE_4"/>
    <property type="match status" value="1"/>
</dbReference>
<keyword evidence="8" id="KW-1003">Cell membrane</keyword>
<evidence type="ECO:0000256" key="8">
    <source>
        <dbReference type="ARBA" id="ARBA00022475"/>
    </source>
</evidence>
<dbReference type="InterPro" id="IPR036667">
    <property type="entry name" value="PTS_IIB_sorbose-sp_sf"/>
</dbReference>
<keyword evidence="7" id="KW-0813">Transport</keyword>
<dbReference type="RefSeq" id="WP_005397655.1">
    <property type="nucleotide sequence ID" value="NZ_JH601088.1"/>
</dbReference>
<evidence type="ECO:0000256" key="4">
    <source>
        <dbReference type="ARBA" id="ARBA00011738"/>
    </source>
</evidence>
<comment type="subunit">
    <text evidence="4">Homodimer.</text>
</comment>
<keyword evidence="11" id="KW-0762">Sugar transport</keyword>
<dbReference type="HOGENOM" id="CLU_074797_0_0_9"/>
<evidence type="ECO:0000256" key="17">
    <source>
        <dbReference type="ARBA" id="ARBA00030229"/>
    </source>
</evidence>
<reference evidence="21 22" key="1">
    <citation type="submission" date="2012-01" db="EMBL/GenBank/DDBJ databases">
        <title>The Genome Sequence of Helcococcus kunzii ATCC 51366.</title>
        <authorList>
            <consortium name="The Broad Institute Genome Sequencing Platform"/>
            <person name="Earl A."/>
            <person name="Ward D."/>
            <person name="Feldgarden M."/>
            <person name="Gevers D."/>
            <person name="Huys G."/>
            <person name="Young S.K."/>
            <person name="Zeng Q."/>
            <person name="Gargeya S."/>
            <person name="Fitzgerald M."/>
            <person name="Haas B."/>
            <person name="Abouelleil A."/>
            <person name="Alvarado L."/>
            <person name="Arachchi H.M."/>
            <person name="Berlin A."/>
            <person name="Chapman S.B."/>
            <person name="Gearin G."/>
            <person name="Goldberg J."/>
            <person name="Griggs A."/>
            <person name="Gujja S."/>
            <person name="Hansen M."/>
            <person name="Heiman D."/>
            <person name="Howarth C."/>
            <person name="Larimer J."/>
            <person name="Lui A."/>
            <person name="MacDonald P.J.P."/>
            <person name="McCowen C."/>
            <person name="Montmayeur A."/>
            <person name="Murphy C."/>
            <person name="Neiman D."/>
            <person name="Pearson M."/>
            <person name="Priest M."/>
            <person name="Roberts A."/>
            <person name="Saif S."/>
            <person name="Shea T."/>
            <person name="Sisk P."/>
            <person name="Stolte C."/>
            <person name="Sykes S."/>
            <person name="Wortman J."/>
            <person name="Nusbaum C."/>
            <person name="Birren B."/>
        </authorList>
    </citation>
    <scope>NUCLEOTIDE SEQUENCE [LARGE SCALE GENOMIC DNA]</scope>
    <source>
        <strain evidence="21 22">ATCC 51366</strain>
    </source>
</reference>
<dbReference type="Gene3D" id="3.40.35.10">
    <property type="entry name" value="Phosphotransferase system, sorbose subfamily IIB component"/>
    <property type="match status" value="1"/>
</dbReference>
<dbReference type="PANTHER" id="PTHR33799:SF1">
    <property type="entry name" value="PTS SYSTEM MANNOSE-SPECIFIC EIIAB COMPONENT-RELATED"/>
    <property type="match status" value="1"/>
</dbReference>
<evidence type="ECO:0000259" key="20">
    <source>
        <dbReference type="PROSITE" id="PS51101"/>
    </source>
</evidence>
<dbReference type="GO" id="GO:0005737">
    <property type="term" value="C:cytoplasm"/>
    <property type="evidence" value="ECO:0007669"/>
    <property type="project" value="UniProtKB-SubCell"/>
</dbReference>
<evidence type="ECO:0000259" key="19">
    <source>
        <dbReference type="PROSITE" id="PS51096"/>
    </source>
</evidence>